<organism evidence="1 2">
    <name type="scientific">Corynebacterium kalidii</name>
    <dbReference type="NCBI Taxonomy" id="2931982"/>
    <lineage>
        <taxon>Bacteria</taxon>
        <taxon>Bacillati</taxon>
        <taxon>Actinomycetota</taxon>
        <taxon>Actinomycetes</taxon>
        <taxon>Mycobacteriales</taxon>
        <taxon>Corynebacteriaceae</taxon>
        <taxon>Corynebacterium</taxon>
    </lineage>
</organism>
<evidence type="ECO:0000313" key="1">
    <source>
        <dbReference type="EMBL" id="MCJ7858637.1"/>
    </source>
</evidence>
<reference evidence="1" key="1">
    <citation type="submission" date="2022-04" db="EMBL/GenBank/DDBJ databases">
        <title>Corynebacterium kalidii LD5P10.</title>
        <authorList>
            <person name="Sun J.Q."/>
        </authorList>
    </citation>
    <scope>NUCLEOTIDE SEQUENCE</scope>
    <source>
        <strain evidence="1">LD5P10</strain>
    </source>
</reference>
<dbReference type="Proteomes" id="UP001139207">
    <property type="component" value="Unassembled WGS sequence"/>
</dbReference>
<comment type="caution">
    <text evidence="1">The sequence shown here is derived from an EMBL/GenBank/DDBJ whole genome shotgun (WGS) entry which is preliminary data.</text>
</comment>
<sequence>MNRKLHLLVVTSSHDHDPYDTSAPVTVPLGGGLSAVVQDGSRRLTVGDLGPRRTSASLLWQEAADIMLGTLGNLTAEHGTALRHRDVGAGVREIAVIGEPFPAAGLIAHPLLAVPTYRILDGGPGPALFFVTADQRLFLSSGATPPLPCTGPVDISAGHCQALESVP</sequence>
<accession>A0A9X1WJC5</accession>
<dbReference type="AlphaFoldDB" id="A0A9X1WJC5"/>
<keyword evidence="2" id="KW-1185">Reference proteome</keyword>
<protein>
    <submittedName>
        <fullName evidence="1">Uncharacterized protein</fullName>
    </submittedName>
</protein>
<evidence type="ECO:0000313" key="2">
    <source>
        <dbReference type="Proteomes" id="UP001139207"/>
    </source>
</evidence>
<proteinExistence type="predicted"/>
<dbReference type="RefSeq" id="WP_244804348.1">
    <property type="nucleotide sequence ID" value="NZ_JALIEA010000012.1"/>
</dbReference>
<name>A0A9X1WJC5_9CORY</name>
<dbReference type="EMBL" id="JALIEA010000012">
    <property type="protein sequence ID" value="MCJ7858637.1"/>
    <property type="molecule type" value="Genomic_DNA"/>
</dbReference>
<gene>
    <name evidence="1" type="ORF">MUN33_07900</name>
</gene>